<dbReference type="EMBL" id="NIOF01000011">
    <property type="protein sequence ID" value="OWQ86306.1"/>
    <property type="molecule type" value="Genomic_DNA"/>
</dbReference>
<organism evidence="2 3">
    <name type="scientific">Roseateles aquatilis</name>
    <dbReference type="NCBI Taxonomy" id="431061"/>
    <lineage>
        <taxon>Bacteria</taxon>
        <taxon>Pseudomonadati</taxon>
        <taxon>Pseudomonadota</taxon>
        <taxon>Betaproteobacteria</taxon>
        <taxon>Burkholderiales</taxon>
        <taxon>Sphaerotilaceae</taxon>
        <taxon>Roseateles</taxon>
    </lineage>
</organism>
<dbReference type="SUPFAM" id="SSF89447">
    <property type="entry name" value="AbrB/MazE/MraZ-like"/>
    <property type="match status" value="1"/>
</dbReference>
<dbReference type="InterPro" id="IPR037914">
    <property type="entry name" value="SpoVT-AbrB_sf"/>
</dbReference>
<dbReference type="OrthoDB" id="9811597at2"/>
<sequence>MTLARVVGPTAELTKAHQITLPAEICAALSIGPGDKVGFFPHAPGEYLFYVSTRPLALAGILPRQKRRRQSIFDMTHTYASMEREKRRTDKGKRSRK</sequence>
<dbReference type="Proteomes" id="UP000197468">
    <property type="component" value="Unassembled WGS sequence"/>
</dbReference>
<evidence type="ECO:0000313" key="3">
    <source>
        <dbReference type="Proteomes" id="UP000197468"/>
    </source>
</evidence>
<evidence type="ECO:0000313" key="2">
    <source>
        <dbReference type="EMBL" id="OWQ86306.1"/>
    </source>
</evidence>
<proteinExistence type="predicted"/>
<evidence type="ECO:0008006" key="4">
    <source>
        <dbReference type="Google" id="ProtNLM"/>
    </source>
</evidence>
<evidence type="ECO:0000256" key="1">
    <source>
        <dbReference type="SAM" id="MobiDB-lite"/>
    </source>
</evidence>
<dbReference type="Gene3D" id="2.10.260.10">
    <property type="match status" value="1"/>
</dbReference>
<gene>
    <name evidence="2" type="ORF">CDN99_20965</name>
</gene>
<name>A0A246J153_9BURK</name>
<reference evidence="2 3" key="1">
    <citation type="journal article" date="2008" name="Int. J. Syst. Evol. Microbiol.">
        <title>Description of Roseateles aquatilis sp. nov. and Roseateles terrae sp. nov., in the class Betaproteobacteria, and emended description of the genus Roseateles.</title>
        <authorList>
            <person name="Gomila M."/>
            <person name="Bowien B."/>
            <person name="Falsen E."/>
            <person name="Moore E.R."/>
            <person name="Lalucat J."/>
        </authorList>
    </citation>
    <scope>NUCLEOTIDE SEQUENCE [LARGE SCALE GENOMIC DNA]</scope>
    <source>
        <strain evidence="2 3">CCUG 48205</strain>
    </source>
</reference>
<protein>
    <recommendedName>
        <fullName evidence="4">SpoVT-AbrB domain-containing protein</fullName>
    </recommendedName>
</protein>
<feature type="region of interest" description="Disordered" evidence="1">
    <location>
        <begin position="74"/>
        <end position="97"/>
    </location>
</feature>
<comment type="caution">
    <text evidence="2">The sequence shown here is derived from an EMBL/GenBank/DDBJ whole genome shotgun (WGS) entry which is preliminary data.</text>
</comment>
<accession>A0A246J153</accession>
<dbReference type="RefSeq" id="WP_088386853.1">
    <property type="nucleotide sequence ID" value="NZ_NIOF01000011.1"/>
</dbReference>
<dbReference type="AlphaFoldDB" id="A0A246J153"/>
<keyword evidence="3" id="KW-1185">Reference proteome</keyword>